<evidence type="ECO:0000313" key="4">
    <source>
        <dbReference type="Proteomes" id="UP001474120"/>
    </source>
</evidence>
<name>A0ABU9L0V2_9FLAO</name>
<protein>
    <submittedName>
        <fullName evidence="3">Type IX secretion system outer membrane channel protein PorV</fullName>
    </submittedName>
</protein>
<keyword evidence="4" id="KW-1185">Reference proteome</keyword>
<accession>A0ABU9L0V2</accession>
<evidence type="ECO:0000313" key="3">
    <source>
        <dbReference type="EMBL" id="MEL4455445.1"/>
    </source>
</evidence>
<dbReference type="NCBIfam" id="NF033710">
    <property type="entry name" value="T9SS_OM_PorV"/>
    <property type="match status" value="1"/>
</dbReference>
<dbReference type="Proteomes" id="UP001474120">
    <property type="component" value="Unassembled WGS sequence"/>
</dbReference>
<organism evidence="3 4">
    <name type="scientific">Lutimonas vermicola</name>
    <dbReference type="NCBI Taxonomy" id="414288"/>
    <lineage>
        <taxon>Bacteria</taxon>
        <taxon>Pseudomonadati</taxon>
        <taxon>Bacteroidota</taxon>
        <taxon>Flavobacteriia</taxon>
        <taxon>Flavobacteriales</taxon>
        <taxon>Flavobacteriaceae</taxon>
        <taxon>Lutimonas</taxon>
    </lineage>
</organism>
<proteinExistence type="predicted"/>
<reference evidence="3 4" key="1">
    <citation type="submission" date="2024-04" db="EMBL/GenBank/DDBJ databases">
        <title>whole genome sequencing of Lutimonas vermicola strain IMCC1616.</title>
        <authorList>
            <person name="Bae S.S."/>
        </authorList>
    </citation>
    <scope>NUCLEOTIDE SEQUENCE [LARGE SCALE GENOMIC DNA]</scope>
    <source>
        <strain evidence="3 4">IMCC1616</strain>
    </source>
</reference>
<dbReference type="Gene3D" id="2.40.160.60">
    <property type="entry name" value="Outer membrane protein transport protein (OMPP1/FadL/TodX)"/>
    <property type="match status" value="2"/>
</dbReference>
<evidence type="ECO:0000259" key="2">
    <source>
        <dbReference type="Pfam" id="PF19572"/>
    </source>
</evidence>
<comment type="caution">
    <text evidence="3">The sequence shown here is derived from an EMBL/GenBank/DDBJ whole genome shotgun (WGS) entry which is preliminary data.</text>
</comment>
<feature type="signal peptide" evidence="1">
    <location>
        <begin position="1"/>
        <end position="20"/>
    </location>
</feature>
<dbReference type="InterPro" id="IPR045741">
    <property type="entry name" value="PorV"/>
</dbReference>
<dbReference type="RefSeq" id="WP_342159272.1">
    <property type="nucleotide sequence ID" value="NZ_JBCDNA010000001.1"/>
</dbReference>
<feature type="chain" id="PRO_5047142624" evidence="1">
    <location>
        <begin position="21"/>
        <end position="381"/>
    </location>
</feature>
<dbReference type="Pfam" id="PF19572">
    <property type="entry name" value="PorV"/>
    <property type="match status" value="1"/>
</dbReference>
<dbReference type="InterPro" id="IPR047799">
    <property type="entry name" value="T9SS_OM_PorV"/>
</dbReference>
<dbReference type="NCBIfam" id="NF033709">
    <property type="entry name" value="PorV_fam"/>
    <property type="match status" value="1"/>
</dbReference>
<dbReference type="EMBL" id="JBCDNA010000001">
    <property type="protein sequence ID" value="MEL4455445.1"/>
    <property type="molecule type" value="Genomic_DNA"/>
</dbReference>
<gene>
    <name evidence="3" type="primary">porV</name>
    <name evidence="3" type="ORF">AABB81_06020</name>
</gene>
<evidence type="ECO:0000256" key="1">
    <source>
        <dbReference type="SAM" id="SignalP"/>
    </source>
</evidence>
<keyword evidence="1" id="KW-0732">Signal</keyword>
<feature type="domain" description="Type IX secretion system protein PorV" evidence="2">
    <location>
        <begin position="21"/>
        <end position="260"/>
    </location>
</feature>
<sequence length="381" mass="41735">MKKISLIAIATFIGLFNAYAQDEVNPITTAAPFLLIAPDARAGGLADMGVATSSDVSSLHYNAAKYAFAESQWQIGLNYTPWLRNLTNDVSLTSLFVANKINERSAWSTSLTYFSLGSIELTDGSGISLGSENPNEFAIDGAYSLKLSEVISMAVGLRFIHSDLAVRVDNSEIQTVNTFAVDVSMFYQSEEKSYGDFNGRWRAGVNLSNMGPKVELVLGGEESFIPTNLKMGGGFDFILDNANTITTNLEINKLLVPTPPIRDNASGEIISGKDDNVGFLKGMVQSFYDAPRGFEEELEEVIWGASAEYLYNEVFSVRAGYFHESANKGNRQFFTLGTGFKFRSTTLDVSYLINASDVNNPLESTLRFSLTINLGDSYAYF</sequence>